<keyword evidence="2" id="KW-0560">Oxidoreductase</keyword>
<feature type="non-terminal residue" evidence="2">
    <location>
        <position position="161"/>
    </location>
</feature>
<protein>
    <submittedName>
        <fullName evidence="2">2,4'-dihydroxyacetophenone dioxygenase</fullName>
    </submittedName>
</protein>
<feature type="region of interest" description="Disordered" evidence="1">
    <location>
        <begin position="1"/>
        <end position="136"/>
    </location>
</feature>
<name>A0A6J4SE43_9ACTN</name>
<evidence type="ECO:0000256" key="1">
    <source>
        <dbReference type="SAM" id="MobiDB-lite"/>
    </source>
</evidence>
<organism evidence="2">
    <name type="scientific">uncultured Rubrobacteraceae bacterium</name>
    <dbReference type="NCBI Taxonomy" id="349277"/>
    <lineage>
        <taxon>Bacteria</taxon>
        <taxon>Bacillati</taxon>
        <taxon>Actinomycetota</taxon>
        <taxon>Rubrobacteria</taxon>
        <taxon>Rubrobacterales</taxon>
        <taxon>Rubrobacteraceae</taxon>
        <taxon>environmental samples</taxon>
    </lineage>
</organism>
<feature type="non-terminal residue" evidence="2">
    <location>
        <position position="1"/>
    </location>
</feature>
<keyword evidence="2" id="KW-0223">Dioxygenase</keyword>
<accession>A0A6J4SE43</accession>
<reference evidence="2" key="1">
    <citation type="submission" date="2020-02" db="EMBL/GenBank/DDBJ databases">
        <authorList>
            <person name="Meier V. D."/>
        </authorList>
    </citation>
    <scope>NUCLEOTIDE SEQUENCE</scope>
    <source>
        <strain evidence="2">AVDCRST_MAG12</strain>
    </source>
</reference>
<feature type="compositionally biased region" description="Basic residues" evidence="1">
    <location>
        <begin position="92"/>
        <end position="109"/>
    </location>
</feature>
<dbReference type="EMBL" id="CADCVK010000336">
    <property type="protein sequence ID" value="CAA9493410.1"/>
    <property type="molecule type" value="Genomic_DNA"/>
</dbReference>
<gene>
    <name evidence="2" type="ORF">AVDCRST_MAG12-2221</name>
</gene>
<evidence type="ECO:0000313" key="2">
    <source>
        <dbReference type="EMBL" id="CAA9493410.1"/>
    </source>
</evidence>
<feature type="compositionally biased region" description="Low complexity" evidence="1">
    <location>
        <begin position="125"/>
        <end position="136"/>
    </location>
</feature>
<proteinExistence type="predicted"/>
<sequence>DRRGPEGVHRRLGAAGQGDKRGGAPLGPPGREGVVQASTLRSGHGALDQPPQSAGLGQGQPSPPHRRPGDGLLHQGLLALPRTRLGGDPRHPRLRAPGRHPHARGRRGRRGDADPLYPRGHRPVPGRLGQPPLPGRRLLQARALHEVLRRAGHRALGPPVL</sequence>
<dbReference type="AlphaFoldDB" id="A0A6J4SE43"/>
<dbReference type="GO" id="GO:0051213">
    <property type="term" value="F:dioxygenase activity"/>
    <property type="evidence" value="ECO:0007669"/>
    <property type="project" value="UniProtKB-KW"/>
</dbReference>